<keyword evidence="3" id="KW-0520">NAD</keyword>
<dbReference type="GO" id="GO:0016616">
    <property type="term" value="F:oxidoreductase activity, acting on the CH-OH group of donors, NAD or NADP as acceptor"/>
    <property type="evidence" value="ECO:0007669"/>
    <property type="project" value="InterPro"/>
</dbReference>
<evidence type="ECO:0000256" key="4">
    <source>
        <dbReference type="RuleBase" id="RU003719"/>
    </source>
</evidence>
<keyword evidence="2 4" id="KW-0560">Oxidoreductase</keyword>
<evidence type="ECO:0000313" key="7">
    <source>
        <dbReference type="EMBL" id="MDG0867654.1"/>
    </source>
</evidence>
<dbReference type="InterPro" id="IPR006140">
    <property type="entry name" value="D-isomer_DH_NAD-bd"/>
</dbReference>
<evidence type="ECO:0000256" key="3">
    <source>
        <dbReference type="ARBA" id="ARBA00023027"/>
    </source>
</evidence>
<dbReference type="Proteomes" id="UP001219901">
    <property type="component" value="Chromosome"/>
</dbReference>
<feature type="domain" description="D-isomer specific 2-hydroxyacid dehydrogenase NAD-binding" evidence="6">
    <location>
        <begin position="111"/>
        <end position="299"/>
    </location>
</feature>
<dbReference type="PANTHER" id="PTHR43333">
    <property type="entry name" value="2-HACID_DH_C DOMAIN-CONTAINING PROTEIN"/>
    <property type="match status" value="1"/>
</dbReference>
<evidence type="ECO:0000259" key="5">
    <source>
        <dbReference type="Pfam" id="PF00389"/>
    </source>
</evidence>
<dbReference type="EMBL" id="CP046147">
    <property type="protein sequence ID" value="WFG39978.1"/>
    <property type="molecule type" value="Genomic_DNA"/>
</dbReference>
<dbReference type="CDD" id="cd12165">
    <property type="entry name" value="2-Hacid_dh_6"/>
    <property type="match status" value="1"/>
</dbReference>
<dbReference type="InterPro" id="IPR029753">
    <property type="entry name" value="D-isomer_DH_CS"/>
</dbReference>
<protein>
    <recommendedName>
        <fullName evidence="11">Phosphoglycerate dehydrogenase</fullName>
    </recommendedName>
</protein>
<dbReference type="Proteomes" id="UP001321249">
    <property type="component" value="Unassembled WGS sequence"/>
</dbReference>
<evidence type="ECO:0000256" key="2">
    <source>
        <dbReference type="ARBA" id="ARBA00023002"/>
    </source>
</evidence>
<evidence type="ECO:0000313" key="9">
    <source>
        <dbReference type="Proteomes" id="UP001219901"/>
    </source>
</evidence>
<evidence type="ECO:0000259" key="6">
    <source>
        <dbReference type="Pfam" id="PF02826"/>
    </source>
</evidence>
<dbReference type="SUPFAM" id="SSF51735">
    <property type="entry name" value="NAD(P)-binding Rossmann-fold domains"/>
    <property type="match status" value="1"/>
</dbReference>
<dbReference type="SUPFAM" id="SSF52283">
    <property type="entry name" value="Formate/glycerate dehydrogenase catalytic domain-like"/>
    <property type="match status" value="1"/>
</dbReference>
<sequence>MSNGPDRPLRIVIPPVPEGVSAGEWWPVSTEVDWIEAPYVDNKPDPSVLADADVYIGTDFNAEMGEAATSLKAILIAAAGYDRIEPSAVPVGVVIANAYHHEAPIAEWVMAVAVALDHNLFESERSFRNGDWSAWPSRYGSYRELYGRTFGIIGYGAIGKRVARLANAYDMKVIAAGRRPETRDEAEADDVEYGSGTEAMEKVLRDSDFVLVSTPLIDATRGLISEREIGLMREDAYLINPARGHIVDEKALYDALASKSIAGAAIDTWYEYPVSDSDQPRPSKYPFWELDNIVMTPHHSGATFGTRDRRAETVAANIDRLANGEPLVNVLDDVSTI</sequence>
<dbReference type="EMBL" id="WMBE01000003">
    <property type="protein sequence ID" value="MDG0867654.1"/>
    <property type="molecule type" value="Genomic_DNA"/>
</dbReference>
<dbReference type="AlphaFoldDB" id="A0AAJ5ZKR4"/>
<evidence type="ECO:0000313" key="10">
    <source>
        <dbReference type="Proteomes" id="UP001321249"/>
    </source>
</evidence>
<evidence type="ECO:0000256" key="1">
    <source>
        <dbReference type="ARBA" id="ARBA00005854"/>
    </source>
</evidence>
<proteinExistence type="inferred from homology"/>
<reference evidence="8" key="2">
    <citation type="journal article" date="2023" name="Nat. Commun.">
        <title>Cultivation of marine bacteria of the SAR202 clade.</title>
        <authorList>
            <person name="Lim Y."/>
            <person name="Seo J.H."/>
            <person name="Giovannoni S.J."/>
            <person name="Kang I."/>
            <person name="Cho J.C."/>
        </authorList>
    </citation>
    <scope>NUCLEOTIDE SEQUENCE</scope>
    <source>
        <strain evidence="8">JH1073</strain>
    </source>
</reference>
<evidence type="ECO:0000313" key="8">
    <source>
        <dbReference type="EMBL" id="WFG39978.1"/>
    </source>
</evidence>
<name>A0AAJ5ZKR4_9CHLR</name>
<evidence type="ECO:0008006" key="11">
    <source>
        <dbReference type="Google" id="ProtNLM"/>
    </source>
</evidence>
<organism evidence="8 9">
    <name type="scientific">Candidatus Lucifugimonas marina</name>
    <dbReference type="NCBI Taxonomy" id="3038979"/>
    <lineage>
        <taxon>Bacteria</taxon>
        <taxon>Bacillati</taxon>
        <taxon>Chloroflexota</taxon>
        <taxon>Dehalococcoidia</taxon>
        <taxon>SAR202 cluster</taxon>
        <taxon>Candidatus Lucifugimonadales</taxon>
        <taxon>Candidatus Lucifugimonadaceae</taxon>
        <taxon>Candidatus Lucifugimonas</taxon>
    </lineage>
</organism>
<dbReference type="InterPro" id="IPR006139">
    <property type="entry name" value="D-isomer_2_OHA_DH_cat_dom"/>
</dbReference>
<dbReference type="RefSeq" id="WP_342826221.1">
    <property type="nucleotide sequence ID" value="NZ_CP046146.1"/>
</dbReference>
<dbReference type="Gene3D" id="3.40.50.720">
    <property type="entry name" value="NAD(P)-binding Rossmann-like Domain"/>
    <property type="match status" value="2"/>
</dbReference>
<keyword evidence="9" id="KW-1185">Reference proteome</keyword>
<gene>
    <name evidence="7" type="ORF">GKO46_11305</name>
    <name evidence="8" type="ORF">GKO48_10230</name>
</gene>
<comment type="similarity">
    <text evidence="1 4">Belongs to the D-isomer specific 2-hydroxyacid dehydrogenase family.</text>
</comment>
<dbReference type="InterPro" id="IPR036291">
    <property type="entry name" value="NAD(P)-bd_dom_sf"/>
</dbReference>
<dbReference type="GO" id="GO:0051287">
    <property type="term" value="F:NAD binding"/>
    <property type="evidence" value="ECO:0007669"/>
    <property type="project" value="InterPro"/>
</dbReference>
<dbReference type="PANTHER" id="PTHR43333:SF1">
    <property type="entry name" value="D-ISOMER SPECIFIC 2-HYDROXYACID DEHYDROGENASE NAD-BINDING DOMAIN-CONTAINING PROTEIN"/>
    <property type="match status" value="1"/>
</dbReference>
<reference evidence="9" key="3">
    <citation type="submission" date="2023-06" db="EMBL/GenBank/DDBJ databases">
        <title>Pangenomics reveal diversification of enzyme families and niche specialization in globally abundant SAR202 bacteria.</title>
        <authorList>
            <person name="Saw J.H.W."/>
        </authorList>
    </citation>
    <scope>NUCLEOTIDE SEQUENCE [LARGE SCALE GENOMIC DNA]</scope>
    <source>
        <strain evidence="9">JH1073</strain>
    </source>
</reference>
<dbReference type="Pfam" id="PF02826">
    <property type="entry name" value="2-Hacid_dh_C"/>
    <property type="match status" value="1"/>
</dbReference>
<accession>A0AAJ5ZKR4</accession>
<feature type="domain" description="D-isomer specific 2-hydroxyacid dehydrogenase catalytic" evidence="5">
    <location>
        <begin position="56"/>
        <end position="331"/>
    </location>
</feature>
<reference evidence="9 10" key="1">
    <citation type="submission" date="2019-11" db="EMBL/GenBank/DDBJ databases">
        <authorList>
            <person name="Cho J.-C."/>
        </authorList>
    </citation>
    <scope>NUCLEOTIDE SEQUENCE [LARGE SCALE GENOMIC DNA]</scope>
    <source>
        <strain evidence="8 9">JH1073</strain>
        <strain evidence="7 10">JH702</strain>
    </source>
</reference>
<dbReference type="Pfam" id="PF00389">
    <property type="entry name" value="2-Hacid_dh"/>
    <property type="match status" value="1"/>
</dbReference>
<dbReference type="PROSITE" id="PS00671">
    <property type="entry name" value="D_2_HYDROXYACID_DH_3"/>
    <property type="match status" value="1"/>
</dbReference>